<sequence length="597" mass="64180">MLISFFNKKRFIIFSILLIITLINNSGATAFSLVINNSNSSSSSNTNSNSSSSSSDIPTPTPTPIINTTICEAYINLTTPNTSLLCGTESNPCMNILDALSYCNQTTLAPLTIRLYFGNGIYSATNNTGIKVFNQSVSIQPLSTSIPSLVTFNFSNSNQPFIELIEPPTTTTPTTISSGNTTTPSVVSTTITTTNITLNNINVVGLQTLLNGSLINFESQHSSGNIVIMNSTFVNCTGAYGGLVYIQSQYQPQMVSLQVYTSNFTNTSADIGGVFYTAGQVQTSVNGSQFLGNNATYGTIIYSQLGQTKFANSLFQQNLAVELGLIFLSQQASQSYQQFQNLTFQNNEGTTNKTSNIYLCDSSISLQNSIFQRNSLTALWSQNPLAQNPTPTLIEYCMFLNNNITSGSASCLRSDVNAQIQVMKSQFINNTAFNAGAVLINNSMSFSCASSVFSNNAAENNGGVFYTNNTASIEFTSLVFTANTAVNSGSSIYCVNSTINFLNNSTFANNADRFDSDGFGIGCGSGEVCKFKGSLSSQDSYCSSYFPNKTKTLTKGQEAGIIIGVIGAVIIICIGVILLIKKFSRFKLSRRGYKLIN</sequence>
<evidence type="ECO:0000313" key="3">
    <source>
        <dbReference type="EMBL" id="KYQ99778.1"/>
    </source>
</evidence>
<dbReference type="AlphaFoldDB" id="A0A152A0P8"/>
<dbReference type="PANTHER" id="PTHR11319:SF35">
    <property type="entry name" value="OUTER MEMBRANE PROTEIN PMPC-RELATED"/>
    <property type="match status" value="1"/>
</dbReference>
<keyword evidence="2" id="KW-0472">Membrane</keyword>
<comment type="caution">
    <text evidence="3">The sequence shown here is derived from an EMBL/GenBank/DDBJ whole genome shotgun (WGS) entry which is preliminary data.</text>
</comment>
<dbReference type="InterPro" id="IPR011050">
    <property type="entry name" value="Pectin_lyase_fold/virulence"/>
</dbReference>
<dbReference type="SUPFAM" id="SSF51126">
    <property type="entry name" value="Pectin lyase-like"/>
    <property type="match status" value="1"/>
</dbReference>
<evidence type="ECO:0008006" key="5">
    <source>
        <dbReference type="Google" id="ProtNLM"/>
    </source>
</evidence>
<evidence type="ECO:0000256" key="1">
    <source>
        <dbReference type="SAM" id="MobiDB-lite"/>
    </source>
</evidence>
<dbReference type="FunCoup" id="A0A152A0P8">
    <property type="interactions" value="5"/>
</dbReference>
<dbReference type="EMBL" id="LODT01000020">
    <property type="protein sequence ID" value="KYQ99778.1"/>
    <property type="molecule type" value="Genomic_DNA"/>
</dbReference>
<keyword evidence="2" id="KW-0812">Transmembrane</keyword>
<reference evidence="3 4" key="1">
    <citation type="submission" date="2015-12" db="EMBL/GenBank/DDBJ databases">
        <title>Dictyostelia acquired genes for synthesis and detection of signals that induce cell-type specialization by lateral gene transfer from prokaryotes.</title>
        <authorList>
            <person name="Gloeckner G."/>
            <person name="Schaap P."/>
        </authorList>
    </citation>
    <scope>NUCLEOTIDE SEQUENCE [LARGE SCALE GENOMIC DNA]</scope>
    <source>
        <strain evidence="3 4">TK</strain>
    </source>
</reference>
<organism evidence="3 4">
    <name type="scientific">Tieghemostelium lacteum</name>
    <name type="common">Slime mold</name>
    <name type="synonym">Dictyostelium lacteum</name>
    <dbReference type="NCBI Taxonomy" id="361077"/>
    <lineage>
        <taxon>Eukaryota</taxon>
        <taxon>Amoebozoa</taxon>
        <taxon>Evosea</taxon>
        <taxon>Eumycetozoa</taxon>
        <taxon>Dictyostelia</taxon>
        <taxon>Dictyosteliales</taxon>
        <taxon>Raperosteliaceae</taxon>
        <taxon>Tieghemostelium</taxon>
    </lineage>
</organism>
<feature type="region of interest" description="Disordered" evidence="1">
    <location>
        <begin position="40"/>
        <end position="61"/>
    </location>
</feature>
<proteinExistence type="predicted"/>
<protein>
    <recommendedName>
        <fullName evidence="5">Pectin lyase-like family protein</fullName>
    </recommendedName>
</protein>
<evidence type="ECO:0000313" key="4">
    <source>
        <dbReference type="Proteomes" id="UP000076078"/>
    </source>
</evidence>
<dbReference type="InParanoid" id="A0A152A0P8"/>
<dbReference type="PANTHER" id="PTHR11319">
    <property type="entry name" value="G PROTEIN-COUPLED RECEPTOR-RELATED"/>
    <property type="match status" value="1"/>
</dbReference>
<accession>A0A152A0P8</accession>
<feature type="transmembrane region" description="Helical" evidence="2">
    <location>
        <begin position="559"/>
        <end position="580"/>
    </location>
</feature>
<dbReference type="OMA" id="LITINDC"/>
<name>A0A152A0P8_TIELA</name>
<evidence type="ECO:0000256" key="2">
    <source>
        <dbReference type="SAM" id="Phobius"/>
    </source>
</evidence>
<keyword evidence="2" id="KW-1133">Transmembrane helix</keyword>
<dbReference type="Proteomes" id="UP000076078">
    <property type="component" value="Unassembled WGS sequence"/>
</dbReference>
<gene>
    <name evidence="3" type="ORF">DLAC_03723</name>
</gene>
<keyword evidence="4" id="KW-1185">Reference proteome</keyword>